<organism evidence="1 2">
    <name type="scientific">Zopfia rhizophila CBS 207.26</name>
    <dbReference type="NCBI Taxonomy" id="1314779"/>
    <lineage>
        <taxon>Eukaryota</taxon>
        <taxon>Fungi</taxon>
        <taxon>Dikarya</taxon>
        <taxon>Ascomycota</taxon>
        <taxon>Pezizomycotina</taxon>
        <taxon>Dothideomycetes</taxon>
        <taxon>Dothideomycetes incertae sedis</taxon>
        <taxon>Zopfiaceae</taxon>
        <taxon>Zopfia</taxon>
    </lineage>
</organism>
<gene>
    <name evidence="1" type="ORF">K469DRAFT_702351</name>
</gene>
<reference evidence="1" key="1">
    <citation type="journal article" date="2020" name="Stud. Mycol.">
        <title>101 Dothideomycetes genomes: a test case for predicting lifestyles and emergence of pathogens.</title>
        <authorList>
            <person name="Haridas S."/>
            <person name="Albert R."/>
            <person name="Binder M."/>
            <person name="Bloem J."/>
            <person name="Labutti K."/>
            <person name="Salamov A."/>
            <person name="Andreopoulos B."/>
            <person name="Baker S."/>
            <person name="Barry K."/>
            <person name="Bills G."/>
            <person name="Bluhm B."/>
            <person name="Cannon C."/>
            <person name="Castanera R."/>
            <person name="Culley D."/>
            <person name="Daum C."/>
            <person name="Ezra D."/>
            <person name="Gonzalez J."/>
            <person name="Henrissat B."/>
            <person name="Kuo A."/>
            <person name="Liang C."/>
            <person name="Lipzen A."/>
            <person name="Lutzoni F."/>
            <person name="Magnuson J."/>
            <person name="Mondo S."/>
            <person name="Nolan M."/>
            <person name="Ohm R."/>
            <person name="Pangilinan J."/>
            <person name="Park H.-J."/>
            <person name="Ramirez L."/>
            <person name="Alfaro M."/>
            <person name="Sun H."/>
            <person name="Tritt A."/>
            <person name="Yoshinaga Y."/>
            <person name="Zwiers L.-H."/>
            <person name="Turgeon B."/>
            <person name="Goodwin S."/>
            <person name="Spatafora J."/>
            <person name="Crous P."/>
            <person name="Grigoriev I."/>
        </authorList>
    </citation>
    <scope>NUCLEOTIDE SEQUENCE</scope>
    <source>
        <strain evidence="1">CBS 207.26</strain>
    </source>
</reference>
<accession>A0A6A6D9Y8</accession>
<dbReference type="EMBL" id="ML994736">
    <property type="protein sequence ID" value="KAF2175328.1"/>
    <property type="molecule type" value="Genomic_DNA"/>
</dbReference>
<protein>
    <submittedName>
        <fullName evidence="1">Uncharacterized protein</fullName>
    </submittedName>
</protein>
<evidence type="ECO:0000313" key="2">
    <source>
        <dbReference type="Proteomes" id="UP000800200"/>
    </source>
</evidence>
<dbReference type="AlphaFoldDB" id="A0A6A6D9Y8"/>
<sequence>MLIVTLEEPNTPTEWDTSETCNKLRMQHGSDGIGKRVKIFEKLFFEHMLIATSRS</sequence>
<name>A0A6A6D9Y8_9PEZI</name>
<dbReference type="Proteomes" id="UP000800200">
    <property type="component" value="Unassembled WGS sequence"/>
</dbReference>
<evidence type="ECO:0000313" key="1">
    <source>
        <dbReference type="EMBL" id="KAF2175328.1"/>
    </source>
</evidence>
<proteinExistence type="predicted"/>
<keyword evidence="2" id="KW-1185">Reference proteome</keyword>